<dbReference type="EMBL" id="HG996476">
    <property type="protein sequence ID" value="CAG1852563.1"/>
    <property type="molecule type" value="Genomic_DNA"/>
</dbReference>
<proteinExistence type="predicted"/>
<name>A0A804KT00_MUSAM</name>
<dbReference type="EnsemblPlants" id="Ma10_t05700.1">
    <property type="protein sequence ID" value="Ma10_p05700.1"/>
    <property type="gene ID" value="Ma10_g05700"/>
</dbReference>
<dbReference type="Proteomes" id="UP000012960">
    <property type="component" value="Unplaced"/>
</dbReference>
<reference evidence="2" key="2">
    <citation type="submission" date="2021-05" db="UniProtKB">
        <authorList>
            <consortium name="EnsemblPlants"/>
        </authorList>
    </citation>
    <scope>IDENTIFICATION</scope>
    <source>
        <strain evidence="2">subsp. malaccensis</strain>
    </source>
</reference>
<organism evidence="2 3">
    <name type="scientific">Musa acuminata subsp. malaccensis</name>
    <name type="common">Wild banana</name>
    <name type="synonym">Musa malaccensis</name>
    <dbReference type="NCBI Taxonomy" id="214687"/>
    <lineage>
        <taxon>Eukaryota</taxon>
        <taxon>Viridiplantae</taxon>
        <taxon>Streptophyta</taxon>
        <taxon>Embryophyta</taxon>
        <taxon>Tracheophyta</taxon>
        <taxon>Spermatophyta</taxon>
        <taxon>Magnoliopsida</taxon>
        <taxon>Liliopsida</taxon>
        <taxon>Zingiberales</taxon>
        <taxon>Musaceae</taxon>
        <taxon>Musa</taxon>
    </lineage>
</organism>
<gene>
    <name evidence="1" type="ORF">GSMUA_307890.1</name>
</gene>
<dbReference type="InParanoid" id="A0A804KT00"/>
<dbReference type="AlphaFoldDB" id="A0A804KT00"/>
<protein>
    <submittedName>
        <fullName evidence="1">(wild Malaysian banana) hypothetical protein</fullName>
    </submittedName>
</protein>
<evidence type="ECO:0000313" key="2">
    <source>
        <dbReference type="EnsemblPlants" id="Ma10_p05700.1"/>
    </source>
</evidence>
<dbReference type="Gramene" id="Ma10_t05700.1">
    <property type="protein sequence ID" value="Ma10_p05700.1"/>
    <property type="gene ID" value="Ma10_g05700"/>
</dbReference>
<sequence>MLLLSCIPTTFSHTKYSGEQAKPKVMNSWMSMRTTATSLHLDSGSSEKALEWDSSWSPKAASG</sequence>
<accession>A0A804KT00</accession>
<keyword evidence="3" id="KW-1185">Reference proteome</keyword>
<evidence type="ECO:0000313" key="3">
    <source>
        <dbReference type="Proteomes" id="UP000012960"/>
    </source>
</evidence>
<evidence type="ECO:0000313" key="1">
    <source>
        <dbReference type="EMBL" id="CAG1852563.1"/>
    </source>
</evidence>
<reference evidence="1" key="1">
    <citation type="submission" date="2021-03" db="EMBL/GenBank/DDBJ databases">
        <authorList>
            <consortium name="Genoscope - CEA"/>
            <person name="William W."/>
        </authorList>
    </citation>
    <scope>NUCLEOTIDE SEQUENCE</scope>
    <source>
        <strain evidence="1">Doubled-haploid Pahang</strain>
    </source>
</reference>